<sequence length="536" mass="61991">MKSLEFHKYQWKQKGYILLSLFTFLFGVNLFAEVKKENQVLDWDKDRKQFVHKNITFEDLGLKSKTNYILENFSIYSKLEQGPIPLEQVEGNLKLLTLGFQLRKIESRFKTIVRNAGIKDKITEFNPKVRIRVDAPFAYSPTDYYDSKVSLKNTALTIPPAESNGTWNSELWFAPKWDLPVFGTFAFERIIDTASCPDAIYHEYTHLVTGKYLGNNAIGRSLAEGISDYYAASLLDHPELYTHKTCEAVKRQLIVSAFRLDKEIGIYDANIESDFKKDFAFIPSLLWQYRALVGSELADVTIFQAIAKTSAGDRFFPEFINTLSDSLFTEVKKRNGEEQAKSLAMQLETKVWIPHGVYSNLSKNQSVFSVFPKSSIRLSNSDEKSNEFCGQKNELEFYWKEVNLEEPTLRFYWHCNSVKLPLIIQMDQTNPMNYLFSSNLHFLNGKLKFASQNADKVNPKLSAENQVLYLQMVNYVKDNYFYRKTMEKEVRLYLDGGNDASHIDTIRMEFAYLGNSKKRFRYTFPAVKDGFYGSGI</sequence>
<dbReference type="EMBL" id="RQFL01000031">
    <property type="protein sequence ID" value="TGK88827.1"/>
    <property type="molecule type" value="Genomic_DNA"/>
</dbReference>
<name>A0A4R9II75_9LEPT</name>
<evidence type="ECO:0000313" key="1">
    <source>
        <dbReference type="EMBL" id="TGK88177.1"/>
    </source>
</evidence>
<dbReference type="AlphaFoldDB" id="A0A4R9II75"/>
<dbReference type="RefSeq" id="WP_135749496.1">
    <property type="nucleotide sequence ID" value="NZ_RQFL01000031.1"/>
</dbReference>
<dbReference type="OrthoDB" id="313862at2"/>
<gene>
    <name evidence="1" type="ORF">EHQ23_04855</name>
    <name evidence="2" type="ORF">EHQ26_17380</name>
</gene>
<proteinExistence type="predicted"/>
<accession>A0A4R9II75</accession>
<protein>
    <submittedName>
        <fullName evidence="1">Uncharacterized protein</fullName>
    </submittedName>
</protein>
<reference evidence="2" key="1">
    <citation type="submission" date="2018-10" db="EMBL/GenBank/DDBJ databases">
        <authorList>
            <person name="Vincent A.T."/>
            <person name="Schiettekatte O."/>
            <person name="Bourhy P."/>
            <person name="Veyrier F.J."/>
            <person name="Picardeau M."/>
        </authorList>
    </citation>
    <scope>NUCLEOTIDE SEQUENCE</scope>
    <source>
        <strain evidence="2">201800281</strain>
    </source>
</reference>
<dbReference type="Proteomes" id="UP000297394">
    <property type="component" value="Unassembled WGS sequence"/>
</dbReference>
<evidence type="ECO:0000313" key="3">
    <source>
        <dbReference type="Proteomes" id="UP000297394"/>
    </source>
</evidence>
<evidence type="ECO:0000313" key="2">
    <source>
        <dbReference type="EMBL" id="TGK88827.1"/>
    </source>
</evidence>
<dbReference type="SUPFAM" id="SSF55486">
    <property type="entry name" value="Metalloproteases ('zincins'), catalytic domain"/>
    <property type="match status" value="1"/>
</dbReference>
<dbReference type="EMBL" id="RQFM01000010">
    <property type="protein sequence ID" value="TGK88177.1"/>
    <property type="molecule type" value="Genomic_DNA"/>
</dbReference>
<dbReference type="Proteomes" id="UP000297918">
    <property type="component" value="Unassembled WGS sequence"/>
</dbReference>
<reference evidence="3 4" key="2">
    <citation type="journal article" date="2019" name="PLoS Negl. Trop. Dis.">
        <title>Revisiting the worldwide diversity of Leptospira species in the environment.</title>
        <authorList>
            <person name="Vincent A.T."/>
            <person name="Schiettekatte O."/>
            <person name="Bourhy P."/>
            <person name="Veyrier F.J."/>
            <person name="Picardeau M."/>
        </authorList>
    </citation>
    <scope>NUCLEOTIDE SEQUENCE [LARGE SCALE GENOMIC DNA]</scope>
    <source>
        <strain evidence="1 3">201800280</strain>
        <strain evidence="4">201800281</strain>
    </source>
</reference>
<evidence type="ECO:0000313" key="4">
    <source>
        <dbReference type="Proteomes" id="UP000297918"/>
    </source>
</evidence>
<keyword evidence="4" id="KW-1185">Reference proteome</keyword>
<comment type="caution">
    <text evidence="1">The sequence shown here is derived from an EMBL/GenBank/DDBJ whole genome shotgun (WGS) entry which is preliminary data.</text>
</comment>
<organism evidence="1 3">
    <name type="scientific">Leptospira bourretii</name>
    <dbReference type="NCBI Taxonomy" id="2484962"/>
    <lineage>
        <taxon>Bacteria</taxon>
        <taxon>Pseudomonadati</taxon>
        <taxon>Spirochaetota</taxon>
        <taxon>Spirochaetia</taxon>
        <taxon>Leptospirales</taxon>
        <taxon>Leptospiraceae</taxon>
        <taxon>Leptospira</taxon>
    </lineage>
</organism>